<dbReference type="EMBL" id="AOPZ01000086">
    <property type="protein sequence ID" value="EPH44557.1"/>
    <property type="molecule type" value="Genomic_DNA"/>
</dbReference>
<evidence type="ECO:0000313" key="3">
    <source>
        <dbReference type="Proteomes" id="UP000014629"/>
    </source>
</evidence>
<feature type="region of interest" description="Disordered" evidence="1">
    <location>
        <begin position="28"/>
        <end position="63"/>
    </location>
</feature>
<keyword evidence="2" id="KW-0547">Nucleotide-binding</keyword>
<dbReference type="AlphaFoldDB" id="S4AT34"/>
<keyword evidence="2" id="KW-0378">Hydrolase</keyword>
<feature type="region of interest" description="Disordered" evidence="1">
    <location>
        <begin position="227"/>
        <end position="247"/>
    </location>
</feature>
<gene>
    <name evidence="2" type="ORF">STRAU_2389</name>
</gene>
<keyword evidence="3" id="KW-1185">Reference proteome</keyword>
<evidence type="ECO:0000313" key="2">
    <source>
        <dbReference type="EMBL" id="EPH44557.1"/>
    </source>
</evidence>
<feature type="region of interest" description="Disordered" evidence="1">
    <location>
        <begin position="284"/>
        <end position="336"/>
    </location>
</feature>
<dbReference type="PATRIC" id="fig|1286094.4.peg.2362"/>
<keyword evidence="2" id="KW-0347">Helicase</keyword>
<dbReference type="Proteomes" id="UP000014629">
    <property type="component" value="Unassembled WGS sequence"/>
</dbReference>
<protein>
    <submittedName>
        <fullName evidence="2">Putative ATP-dependent DNA helicase UvrD2</fullName>
    </submittedName>
</protein>
<feature type="region of interest" description="Disordered" evidence="1">
    <location>
        <begin position="1"/>
        <end position="20"/>
    </location>
</feature>
<accession>S4AT34</accession>
<sequence>MRGQPLRLGERAGQQHVGRRRQMVAPGPLLLPQGPAEAPQVGGVHAREGRGEEGEGGLGVEPGGGDGRGFRACGFGACEFGACGFAGVVGRRLRGRRFAGRRVRPRRRRFASHRRLRLRLRLRLQRRQLVGRCLRGRRPGRPPLRRRRLAGRRLRRRPLGRCRLRRHHLRGPRPARRRRLVQKPRLPRALSRLRPRHRPQCRQQGRHRGLVAQGDVVAVYVQGDARRGEAAADGRDGPGARADEDGHLAPGDAVLQVRAAQDVRDVVELGACRRVRTDVDTAAVPGGRQLPVGADLLRWQPGERQPRGDQAGGRQEPRPRPPGRRQDLDGRGRAVRAREVRRELEDAVHVGAPEGVDRLIGVSEGDEVTAAARKGVQEAHLGGIGVLVLVDEHRVVLGRQRAGDLGAAGEQHRAVHQLRVVEDALHVEHVQVLGEERRRRAPVGAAAAPGEGVQGRRAEAQFAAAREHGAHLVGEAARGEAGTQLVRPAHPREALPREVGLAGEEFAYRHVLLGSRQQPQGFHEEVGVLVGADEGVAERVERGRLRGVGGAYAVRHPVAQLDGGPAAEREHKDPLGIRPLGHPRGHRLHQGGGLAGARTCENEHRTARVVNHGALLCVQVRGIRRDRRGTHQSIGTRVPLSYLRVRRVPGVPNG</sequence>
<comment type="caution">
    <text evidence="2">The sequence shown here is derived from an EMBL/GenBank/DDBJ whole genome shotgun (WGS) entry which is preliminary data.</text>
</comment>
<name>S4AT34_9ACTN</name>
<feature type="compositionally biased region" description="Basic and acidic residues" evidence="1">
    <location>
        <begin position="315"/>
        <end position="336"/>
    </location>
</feature>
<feature type="compositionally biased region" description="Low complexity" evidence="1">
    <location>
        <begin position="28"/>
        <end position="44"/>
    </location>
</feature>
<evidence type="ECO:0000256" key="1">
    <source>
        <dbReference type="SAM" id="MobiDB-lite"/>
    </source>
</evidence>
<dbReference type="GO" id="GO:0004386">
    <property type="term" value="F:helicase activity"/>
    <property type="evidence" value="ECO:0007669"/>
    <property type="project" value="UniProtKB-KW"/>
</dbReference>
<proteinExistence type="predicted"/>
<keyword evidence="2" id="KW-0067">ATP-binding</keyword>
<organism evidence="2 3">
    <name type="scientific">Streptomyces aurantiacus JA 4570</name>
    <dbReference type="NCBI Taxonomy" id="1286094"/>
    <lineage>
        <taxon>Bacteria</taxon>
        <taxon>Bacillati</taxon>
        <taxon>Actinomycetota</taxon>
        <taxon>Actinomycetes</taxon>
        <taxon>Kitasatosporales</taxon>
        <taxon>Streptomycetaceae</taxon>
        <taxon>Streptomyces</taxon>
        <taxon>Streptomyces aurantiacus group</taxon>
    </lineage>
</organism>
<reference evidence="2 3" key="1">
    <citation type="submission" date="2013-02" db="EMBL/GenBank/DDBJ databases">
        <title>Draft Genome Sequence of Streptomyces aurantiacus, Which Produces Setomimycin.</title>
        <authorList>
            <person name="Gruening B.A."/>
            <person name="Praeg A."/>
            <person name="Erxleben A."/>
            <person name="Guenther S."/>
            <person name="Mueller M."/>
        </authorList>
    </citation>
    <scope>NUCLEOTIDE SEQUENCE [LARGE SCALE GENOMIC DNA]</scope>
    <source>
        <strain evidence="2 3">JA 4570</strain>
    </source>
</reference>